<keyword evidence="8" id="KW-1185">Reference proteome</keyword>
<evidence type="ECO:0000256" key="2">
    <source>
        <dbReference type="ARBA" id="ARBA00022670"/>
    </source>
</evidence>
<dbReference type="STRING" id="1182542.W9Y298"/>
<dbReference type="Pfam" id="PF07687">
    <property type="entry name" value="M20_dimer"/>
    <property type="match status" value="1"/>
</dbReference>
<keyword evidence="4" id="KW-0378">Hydrolase</keyword>
<organism evidence="7 8">
    <name type="scientific">Capronia epimyces CBS 606.96</name>
    <dbReference type="NCBI Taxonomy" id="1182542"/>
    <lineage>
        <taxon>Eukaryota</taxon>
        <taxon>Fungi</taxon>
        <taxon>Dikarya</taxon>
        <taxon>Ascomycota</taxon>
        <taxon>Pezizomycotina</taxon>
        <taxon>Eurotiomycetes</taxon>
        <taxon>Chaetothyriomycetidae</taxon>
        <taxon>Chaetothyriales</taxon>
        <taxon>Herpotrichiellaceae</taxon>
        <taxon>Capronia</taxon>
    </lineage>
</organism>
<evidence type="ECO:0000256" key="3">
    <source>
        <dbReference type="ARBA" id="ARBA00022723"/>
    </source>
</evidence>
<protein>
    <submittedName>
        <fullName evidence="7">Gly-Xaa carboxypeptidase</fullName>
    </submittedName>
</protein>
<dbReference type="GeneID" id="19167707"/>
<reference evidence="7 8" key="1">
    <citation type="submission" date="2013-03" db="EMBL/GenBank/DDBJ databases">
        <title>The Genome Sequence of Capronia epimyces CBS 606.96.</title>
        <authorList>
            <consortium name="The Broad Institute Genomics Platform"/>
            <person name="Cuomo C."/>
            <person name="de Hoog S."/>
            <person name="Gorbushina A."/>
            <person name="Walker B."/>
            <person name="Young S.K."/>
            <person name="Zeng Q."/>
            <person name="Gargeya S."/>
            <person name="Fitzgerald M."/>
            <person name="Haas B."/>
            <person name="Abouelleil A."/>
            <person name="Allen A.W."/>
            <person name="Alvarado L."/>
            <person name="Arachchi H.M."/>
            <person name="Berlin A.M."/>
            <person name="Chapman S.B."/>
            <person name="Gainer-Dewar J."/>
            <person name="Goldberg J."/>
            <person name="Griggs A."/>
            <person name="Gujja S."/>
            <person name="Hansen M."/>
            <person name="Howarth C."/>
            <person name="Imamovic A."/>
            <person name="Ireland A."/>
            <person name="Larimer J."/>
            <person name="McCowan C."/>
            <person name="Murphy C."/>
            <person name="Pearson M."/>
            <person name="Poon T.W."/>
            <person name="Priest M."/>
            <person name="Roberts A."/>
            <person name="Saif S."/>
            <person name="Shea T."/>
            <person name="Sisk P."/>
            <person name="Sykes S."/>
            <person name="Wortman J."/>
            <person name="Nusbaum C."/>
            <person name="Birren B."/>
        </authorList>
    </citation>
    <scope>NUCLEOTIDE SEQUENCE [LARGE SCALE GENOMIC DNA]</scope>
    <source>
        <strain evidence="7 8">CBS 606.96</strain>
    </source>
</reference>
<evidence type="ECO:0000256" key="5">
    <source>
        <dbReference type="ARBA" id="ARBA00022833"/>
    </source>
</evidence>
<dbReference type="Gene3D" id="3.30.70.360">
    <property type="match status" value="1"/>
</dbReference>
<dbReference type="GO" id="GO:0051603">
    <property type="term" value="P:proteolysis involved in protein catabolic process"/>
    <property type="evidence" value="ECO:0007669"/>
    <property type="project" value="TreeGrafter"/>
</dbReference>
<dbReference type="Gene3D" id="3.40.630.10">
    <property type="entry name" value="Zn peptidases"/>
    <property type="match status" value="1"/>
</dbReference>
<evidence type="ECO:0000313" key="7">
    <source>
        <dbReference type="EMBL" id="EXJ86628.1"/>
    </source>
</evidence>
<evidence type="ECO:0000259" key="6">
    <source>
        <dbReference type="Pfam" id="PF07687"/>
    </source>
</evidence>
<dbReference type="FunFam" id="3.40.630.10:FF:000027">
    <property type="entry name" value="N-fatty-acyl-amino acid synthase/hydrolase PM20D1"/>
    <property type="match status" value="1"/>
</dbReference>
<sequence length="510" mass="56101">MEELIASDDFKNQSIAHLSGAVQVRTESFDDLGPVGQDARWDVFYDFAAYLKTTYPLVHSTFQLDRVNTHGLVYTWNGSNPTLRPTLLLAHQDTVPVPEATLNQWEYPPWSGFFDGKYIWGRGAADCKSQLTAILDAAEQLIAHGFEPQRTLILAFGFDEEASGPHGAGHLAPFLLDRYGKDSIAVLVDEGSTLQTKWGTFFALPGVSEKGYIDLEIVVRTPGGHSSVPPAHTGIGILSEIITILEANVFEPRLYNQNPYLGQLQCGARYSPKFPPKLKALLKSRPRHFLSSDAGDTLTNTKRKTIRDPLAEEAAKDSLYTRYLVQTSRAVDIIAGGVKINALPEEVSVKVNHRVNIGDKPSDVLDQVIALTEPVAHKYNLTLESLPFNSSSPKLENSITISPLKGVLNPAPVTPTEVDPISPYTIIAGTTRALYGEDVIVAPGIMTGNTDTRYFWDLTQHIFRYGVGFDADAITSGVHTVNEKQSIAGHLRGTKWMSDFIRNMDEAELP</sequence>
<dbReference type="PROSITE" id="PS00759">
    <property type="entry name" value="ARGE_DAPE_CPG2_2"/>
    <property type="match status" value="1"/>
</dbReference>
<gene>
    <name evidence="7" type="ORF">A1O3_03581</name>
</gene>
<dbReference type="AlphaFoldDB" id="W9Y298"/>
<dbReference type="HOGENOM" id="CLU_021802_11_0_1"/>
<dbReference type="PANTHER" id="PTHR45962">
    <property type="entry name" value="N-FATTY-ACYL-AMINO ACID SYNTHASE/HYDROLASE PM20D1"/>
    <property type="match status" value="1"/>
</dbReference>
<proteinExistence type="inferred from homology"/>
<dbReference type="InterPro" id="IPR002933">
    <property type="entry name" value="Peptidase_M20"/>
</dbReference>
<dbReference type="OrthoDB" id="3064516at2759"/>
<dbReference type="GO" id="GO:0000328">
    <property type="term" value="C:fungal-type vacuole lumen"/>
    <property type="evidence" value="ECO:0007669"/>
    <property type="project" value="TreeGrafter"/>
</dbReference>
<dbReference type="RefSeq" id="XP_007731907.1">
    <property type="nucleotide sequence ID" value="XM_007733717.1"/>
</dbReference>
<dbReference type="InterPro" id="IPR001261">
    <property type="entry name" value="ArgE/DapE_CS"/>
</dbReference>
<dbReference type="InterPro" id="IPR047177">
    <property type="entry name" value="Pept_M20A"/>
</dbReference>
<name>W9Y298_9EURO</name>
<evidence type="ECO:0000313" key="8">
    <source>
        <dbReference type="Proteomes" id="UP000019478"/>
    </source>
</evidence>
<dbReference type="CDD" id="cd05674">
    <property type="entry name" value="M20_yscS"/>
    <property type="match status" value="1"/>
</dbReference>
<dbReference type="SUPFAM" id="SSF53187">
    <property type="entry name" value="Zn-dependent exopeptidases"/>
    <property type="match status" value="1"/>
</dbReference>
<dbReference type="Pfam" id="PF01546">
    <property type="entry name" value="Peptidase_M20"/>
    <property type="match status" value="1"/>
</dbReference>
<dbReference type="Proteomes" id="UP000019478">
    <property type="component" value="Unassembled WGS sequence"/>
</dbReference>
<accession>W9Y298</accession>
<feature type="domain" description="Peptidase M20 dimerisation" evidence="6">
    <location>
        <begin position="208"/>
        <end position="379"/>
    </location>
</feature>
<keyword evidence="3" id="KW-0479">Metal-binding</keyword>
<dbReference type="PANTHER" id="PTHR45962:SF1">
    <property type="entry name" value="N-FATTY-ACYL-AMINO ACID SYNTHASE_HYDROLASE PM20D1"/>
    <property type="match status" value="1"/>
</dbReference>
<dbReference type="Gene3D" id="1.10.150.900">
    <property type="match status" value="1"/>
</dbReference>
<dbReference type="EMBL" id="AMGY01000003">
    <property type="protein sequence ID" value="EXJ86628.1"/>
    <property type="molecule type" value="Genomic_DNA"/>
</dbReference>
<comment type="caution">
    <text evidence="7">The sequence shown here is derived from an EMBL/GenBank/DDBJ whole genome shotgun (WGS) entry which is preliminary data.</text>
</comment>
<comment type="similarity">
    <text evidence="1">Belongs to the peptidase M20A family.</text>
</comment>
<dbReference type="InterPro" id="IPR036264">
    <property type="entry name" value="Bact_exopeptidase_dim_dom"/>
</dbReference>
<keyword evidence="2" id="KW-0645">Protease</keyword>
<dbReference type="GO" id="GO:0046872">
    <property type="term" value="F:metal ion binding"/>
    <property type="evidence" value="ECO:0007669"/>
    <property type="project" value="UniProtKB-KW"/>
</dbReference>
<keyword evidence="7" id="KW-0121">Carboxypeptidase</keyword>
<evidence type="ECO:0000256" key="4">
    <source>
        <dbReference type="ARBA" id="ARBA00022801"/>
    </source>
</evidence>
<dbReference type="InterPro" id="IPR011650">
    <property type="entry name" value="Peptidase_M20_dimer"/>
</dbReference>
<dbReference type="SUPFAM" id="SSF55031">
    <property type="entry name" value="Bacterial exopeptidase dimerisation domain"/>
    <property type="match status" value="1"/>
</dbReference>
<dbReference type="GO" id="GO:0004180">
    <property type="term" value="F:carboxypeptidase activity"/>
    <property type="evidence" value="ECO:0007669"/>
    <property type="project" value="UniProtKB-KW"/>
</dbReference>
<dbReference type="eggNOG" id="KOG2275">
    <property type="taxonomic scope" value="Eukaryota"/>
</dbReference>
<evidence type="ECO:0000256" key="1">
    <source>
        <dbReference type="ARBA" id="ARBA00006247"/>
    </source>
</evidence>
<keyword evidence="5" id="KW-0862">Zinc</keyword>